<dbReference type="PANTHER" id="PTHR10672:SF39">
    <property type="entry name" value="CLASS II ALDOLASE_ADDUCIN N-TERMINAL DOMAIN-CONTAINING PROTEIN"/>
    <property type="match status" value="1"/>
</dbReference>
<dbReference type="Proteomes" id="UP000279259">
    <property type="component" value="Unassembled WGS sequence"/>
</dbReference>
<dbReference type="InterPro" id="IPR036409">
    <property type="entry name" value="Aldolase_II/adducin_N_sf"/>
</dbReference>
<dbReference type="SMART" id="SM01007">
    <property type="entry name" value="Aldolase_II"/>
    <property type="match status" value="1"/>
</dbReference>
<protein>
    <recommendedName>
        <fullName evidence="2">Class II aldolase/adducin N-terminal domain-containing protein</fullName>
    </recommendedName>
</protein>
<dbReference type="Pfam" id="PF00596">
    <property type="entry name" value="Aldolase_II"/>
    <property type="match status" value="1"/>
</dbReference>
<dbReference type="AlphaFoldDB" id="A0A427Y2P6"/>
<organism evidence="3 4">
    <name type="scientific">Saitozyma podzolica</name>
    <dbReference type="NCBI Taxonomy" id="1890683"/>
    <lineage>
        <taxon>Eukaryota</taxon>
        <taxon>Fungi</taxon>
        <taxon>Dikarya</taxon>
        <taxon>Basidiomycota</taxon>
        <taxon>Agaricomycotina</taxon>
        <taxon>Tremellomycetes</taxon>
        <taxon>Tremellales</taxon>
        <taxon>Trimorphomycetaceae</taxon>
        <taxon>Saitozyma</taxon>
    </lineage>
</organism>
<dbReference type="InterPro" id="IPR001303">
    <property type="entry name" value="Aldolase_II/adducin_N"/>
</dbReference>
<proteinExistence type="predicted"/>
<evidence type="ECO:0000313" key="4">
    <source>
        <dbReference type="Proteomes" id="UP000279259"/>
    </source>
</evidence>
<accession>A0A427Y2P6</accession>
<keyword evidence="4" id="KW-1185">Reference proteome</keyword>
<feature type="domain" description="Class II aldolase/adducin N-terminal" evidence="2">
    <location>
        <begin position="66"/>
        <end position="250"/>
    </location>
</feature>
<reference evidence="3 4" key="1">
    <citation type="submission" date="2018-11" db="EMBL/GenBank/DDBJ databases">
        <title>Genome sequence of Saitozyma podzolica DSM 27192.</title>
        <authorList>
            <person name="Aliyu H."/>
            <person name="Gorte O."/>
            <person name="Ochsenreither K."/>
        </authorList>
    </citation>
    <scope>NUCLEOTIDE SEQUENCE [LARGE SCALE GENOMIC DNA]</scope>
    <source>
        <strain evidence="3 4">DSM 27192</strain>
    </source>
</reference>
<dbReference type="InterPro" id="IPR051017">
    <property type="entry name" value="Aldolase-II_Adducin_sf"/>
</dbReference>
<feature type="compositionally biased region" description="Polar residues" evidence="1">
    <location>
        <begin position="1"/>
        <end position="12"/>
    </location>
</feature>
<evidence type="ECO:0000313" key="3">
    <source>
        <dbReference type="EMBL" id="RSH85357.1"/>
    </source>
</evidence>
<dbReference type="GO" id="GO:0051015">
    <property type="term" value="F:actin filament binding"/>
    <property type="evidence" value="ECO:0007669"/>
    <property type="project" value="TreeGrafter"/>
</dbReference>
<evidence type="ECO:0000259" key="2">
    <source>
        <dbReference type="SMART" id="SM01007"/>
    </source>
</evidence>
<dbReference type="STRING" id="1890683.A0A427Y2P6"/>
<dbReference type="GO" id="GO:0005856">
    <property type="term" value="C:cytoskeleton"/>
    <property type="evidence" value="ECO:0007669"/>
    <property type="project" value="TreeGrafter"/>
</dbReference>
<dbReference type="PANTHER" id="PTHR10672">
    <property type="entry name" value="ADDUCIN"/>
    <property type="match status" value="1"/>
</dbReference>
<dbReference type="Gene3D" id="3.40.225.10">
    <property type="entry name" value="Class II aldolase/adducin N-terminal domain"/>
    <property type="match status" value="1"/>
</dbReference>
<sequence length="313" mass="34131">MSSVHTLSSLSETLHAGPQQAQPRLHLLPVTSDHSISTFKDVQSGPNRTIIPTFSTPIDERQYRKEHLVLVFRALHRHGLAEGIAVEPNTFWVNPQGLSFARMRVSDLIRVNDEGGIVEGDRPVDASATSIHAPIYKARGRGQGQDGGSESGVEAIVHVHGPHSKAFSALGRQLDRINQDVCAFDDCTVLVPFGGAVFDSLEGQRIASFFRPDTKVALLQNHGALCLGRLSIDEAAWWQISYEMCCKAQLLVDAASHRPSGLAGAALPNGVVRVGDDECASTKLEIGTAEMGWFCMAPYIEDEMWESKGDHLW</sequence>
<dbReference type="OrthoDB" id="3238794at2759"/>
<name>A0A427Y2P6_9TREE</name>
<feature type="region of interest" description="Disordered" evidence="1">
    <location>
        <begin position="1"/>
        <end position="22"/>
    </location>
</feature>
<dbReference type="SUPFAM" id="SSF53639">
    <property type="entry name" value="AraD/HMP-PK domain-like"/>
    <property type="match status" value="1"/>
</dbReference>
<evidence type="ECO:0000256" key="1">
    <source>
        <dbReference type="SAM" id="MobiDB-lite"/>
    </source>
</evidence>
<gene>
    <name evidence="3" type="ORF">EHS25_004753</name>
</gene>
<comment type="caution">
    <text evidence="3">The sequence shown here is derived from an EMBL/GenBank/DDBJ whole genome shotgun (WGS) entry which is preliminary data.</text>
</comment>
<dbReference type="EMBL" id="RSCD01000020">
    <property type="protein sequence ID" value="RSH85357.1"/>
    <property type="molecule type" value="Genomic_DNA"/>
</dbReference>